<evidence type="ECO:0000256" key="2">
    <source>
        <dbReference type="ARBA" id="ARBA00005417"/>
    </source>
</evidence>
<dbReference type="SMART" id="SM00930">
    <property type="entry name" value="NIL"/>
    <property type="match status" value="1"/>
</dbReference>
<dbReference type="SUPFAM" id="SSF55021">
    <property type="entry name" value="ACT-like"/>
    <property type="match status" value="1"/>
</dbReference>
<evidence type="ECO:0000259" key="11">
    <source>
        <dbReference type="PROSITE" id="PS50893"/>
    </source>
</evidence>
<proteinExistence type="inferred from homology"/>
<evidence type="ECO:0000256" key="4">
    <source>
        <dbReference type="ARBA" id="ARBA00022448"/>
    </source>
</evidence>
<dbReference type="SMART" id="SM00382">
    <property type="entry name" value="AAA"/>
    <property type="match status" value="1"/>
</dbReference>
<evidence type="ECO:0000256" key="9">
    <source>
        <dbReference type="ARBA" id="ARBA00022970"/>
    </source>
</evidence>
<dbReference type="FunFam" id="3.40.50.300:FF:000056">
    <property type="entry name" value="Cell division ATP-binding protein FtsE"/>
    <property type="match status" value="1"/>
</dbReference>
<dbReference type="InterPro" id="IPR018449">
    <property type="entry name" value="NIL_domain"/>
</dbReference>
<evidence type="ECO:0000256" key="7">
    <source>
        <dbReference type="ARBA" id="ARBA00022840"/>
    </source>
</evidence>
<dbReference type="CDD" id="cd03258">
    <property type="entry name" value="ABC_MetN_methionine_transporter"/>
    <property type="match status" value="1"/>
</dbReference>
<dbReference type="Pfam" id="PF09383">
    <property type="entry name" value="NIL"/>
    <property type="match status" value="1"/>
</dbReference>
<evidence type="ECO:0000256" key="5">
    <source>
        <dbReference type="ARBA" id="ARBA00022475"/>
    </source>
</evidence>
<feature type="domain" description="ABC transporter" evidence="11">
    <location>
        <begin position="23"/>
        <end position="264"/>
    </location>
</feature>
<gene>
    <name evidence="12" type="ORF">EV668_0362</name>
</gene>
<dbReference type="GO" id="GO:0005524">
    <property type="term" value="F:ATP binding"/>
    <property type="evidence" value="ECO:0007669"/>
    <property type="project" value="UniProtKB-KW"/>
</dbReference>
<dbReference type="InterPro" id="IPR003439">
    <property type="entry name" value="ABC_transporter-like_ATP-bd"/>
</dbReference>
<dbReference type="InterPro" id="IPR003593">
    <property type="entry name" value="AAA+_ATPase"/>
</dbReference>
<reference evidence="12 13" key="1">
    <citation type="submission" date="2019-03" db="EMBL/GenBank/DDBJ databases">
        <title>Genomic Encyclopedia of Type Strains, Phase IV (KMG-IV): sequencing the most valuable type-strain genomes for metagenomic binning, comparative biology and taxonomic classification.</title>
        <authorList>
            <person name="Goeker M."/>
        </authorList>
    </citation>
    <scope>NUCLEOTIDE SEQUENCE [LARGE SCALE GENOMIC DNA]</scope>
    <source>
        <strain evidence="12 13">DSM 25903</strain>
    </source>
</reference>
<keyword evidence="7 12" id="KW-0067">ATP-binding</keyword>
<dbReference type="PROSITE" id="PS00211">
    <property type="entry name" value="ABC_TRANSPORTER_1"/>
    <property type="match status" value="1"/>
</dbReference>
<dbReference type="OrthoDB" id="9802264at2"/>
<dbReference type="EMBL" id="SNZR01000011">
    <property type="protein sequence ID" value="TDR93108.1"/>
    <property type="molecule type" value="Genomic_DNA"/>
</dbReference>
<dbReference type="InterPro" id="IPR050086">
    <property type="entry name" value="MetN_ABC_transporter-like"/>
</dbReference>
<dbReference type="Pfam" id="PF00005">
    <property type="entry name" value="ABC_tran"/>
    <property type="match status" value="1"/>
</dbReference>
<dbReference type="SUPFAM" id="SSF52540">
    <property type="entry name" value="P-loop containing nucleoside triphosphate hydrolases"/>
    <property type="match status" value="1"/>
</dbReference>
<comment type="similarity">
    <text evidence="2">Belongs to the ABC transporter superfamily.</text>
</comment>
<keyword evidence="8" id="KW-1278">Translocase</keyword>
<evidence type="ECO:0000313" key="12">
    <source>
        <dbReference type="EMBL" id="TDR93108.1"/>
    </source>
</evidence>
<evidence type="ECO:0000256" key="10">
    <source>
        <dbReference type="ARBA" id="ARBA00023136"/>
    </source>
</evidence>
<dbReference type="GO" id="GO:0006865">
    <property type="term" value="P:amino acid transport"/>
    <property type="evidence" value="ECO:0007669"/>
    <property type="project" value="UniProtKB-KW"/>
</dbReference>
<keyword evidence="10" id="KW-0472">Membrane</keyword>
<dbReference type="PANTHER" id="PTHR43166:SF30">
    <property type="entry name" value="METHIONINE IMPORT ATP-BINDING PROTEIN METN"/>
    <property type="match status" value="1"/>
</dbReference>
<name>A0A4R7C3Y2_9HYPH</name>
<dbReference type="AlphaFoldDB" id="A0A4R7C3Y2"/>
<keyword evidence="5" id="KW-1003">Cell membrane</keyword>
<protein>
    <recommendedName>
        <fullName evidence="3">Cell division ATP-binding protein FtsE</fullName>
    </recommendedName>
</protein>
<accession>A0A4R7C3Y2</accession>
<dbReference type="Proteomes" id="UP000295122">
    <property type="component" value="Unassembled WGS sequence"/>
</dbReference>
<evidence type="ECO:0000256" key="1">
    <source>
        <dbReference type="ARBA" id="ARBA00002579"/>
    </source>
</evidence>
<evidence type="ECO:0000256" key="6">
    <source>
        <dbReference type="ARBA" id="ARBA00022741"/>
    </source>
</evidence>
<keyword evidence="4" id="KW-0813">Transport</keyword>
<dbReference type="Gene3D" id="3.40.50.300">
    <property type="entry name" value="P-loop containing nucleotide triphosphate hydrolases"/>
    <property type="match status" value="1"/>
</dbReference>
<organism evidence="12 13">
    <name type="scientific">Enterovirga rhinocerotis</name>
    <dbReference type="NCBI Taxonomy" id="1339210"/>
    <lineage>
        <taxon>Bacteria</taxon>
        <taxon>Pseudomonadati</taxon>
        <taxon>Pseudomonadota</taxon>
        <taxon>Alphaproteobacteria</taxon>
        <taxon>Hyphomicrobiales</taxon>
        <taxon>Methylobacteriaceae</taxon>
        <taxon>Enterovirga</taxon>
    </lineage>
</organism>
<evidence type="ECO:0000313" key="13">
    <source>
        <dbReference type="Proteomes" id="UP000295122"/>
    </source>
</evidence>
<comment type="caution">
    <text evidence="12">The sequence shown here is derived from an EMBL/GenBank/DDBJ whole genome shotgun (WGS) entry which is preliminary data.</text>
</comment>
<evidence type="ECO:0000256" key="3">
    <source>
        <dbReference type="ARBA" id="ARBA00020019"/>
    </source>
</evidence>
<dbReference type="InterPro" id="IPR027417">
    <property type="entry name" value="P-loop_NTPase"/>
</dbReference>
<keyword evidence="13" id="KW-1185">Reference proteome</keyword>
<dbReference type="PANTHER" id="PTHR43166">
    <property type="entry name" value="AMINO ACID IMPORT ATP-BINDING PROTEIN"/>
    <property type="match status" value="1"/>
</dbReference>
<dbReference type="GO" id="GO:0005886">
    <property type="term" value="C:plasma membrane"/>
    <property type="evidence" value="ECO:0007669"/>
    <property type="project" value="UniProtKB-ARBA"/>
</dbReference>
<keyword evidence="9" id="KW-0029">Amino-acid transport</keyword>
<dbReference type="InterPro" id="IPR045865">
    <property type="entry name" value="ACT-like_dom_sf"/>
</dbReference>
<dbReference type="GO" id="GO:0016887">
    <property type="term" value="F:ATP hydrolysis activity"/>
    <property type="evidence" value="ECO:0007669"/>
    <property type="project" value="InterPro"/>
</dbReference>
<comment type="function">
    <text evidence="1">Part of the ABC transporter FtsEX involved in cellular division. Important for assembly or stability of the septal ring.</text>
</comment>
<keyword evidence="6" id="KW-0547">Nucleotide-binding</keyword>
<dbReference type="Gene3D" id="3.30.70.260">
    <property type="match status" value="1"/>
</dbReference>
<dbReference type="InterPro" id="IPR017871">
    <property type="entry name" value="ABC_transporter-like_CS"/>
</dbReference>
<dbReference type="PROSITE" id="PS50893">
    <property type="entry name" value="ABC_TRANSPORTER_2"/>
    <property type="match status" value="1"/>
</dbReference>
<evidence type="ECO:0000256" key="8">
    <source>
        <dbReference type="ARBA" id="ARBA00022967"/>
    </source>
</evidence>
<sequence length="367" mass="39037">MSKPYTAQQFSEAVPVQASDAAIRFEAVSKTFPARGGGAAVPALADLDLAVPAGSILGVIGRSGAGKSTLIRLVNGLEKPTGGRVVVDGTEVSALDEAGLRDVRRRVGMIFQHFNLLSSRTAYDNVALPLEIGGVPQATIQSRVGPLLELVGLADKRNRYPAELSGGQKQRVGIARALATQPKVLLSDEATSALDPETTRSILDLLSSINKELGLTILLITHEMSVIRAVAKEVAVLDGGRVVEHGEVFDVFTRPRHPTTRSFLSSETGHALPPFLRERLRPDASPGSETAIRILFRGRHATDPVVSQLTRDFGLDVNILSGSVDEIAGRPFGTLVVGLKADAPTIERVLSFLTSRDLDAEVIGHVS</sequence>
<dbReference type="InterPro" id="IPR041701">
    <property type="entry name" value="MetN_ABC"/>
</dbReference>
<dbReference type="RefSeq" id="WP_133768136.1">
    <property type="nucleotide sequence ID" value="NZ_SNZR01000011.1"/>
</dbReference>